<proteinExistence type="predicted"/>
<keyword evidence="1" id="KW-1133">Transmembrane helix</keyword>
<accession>A0A1H5QVM4</accession>
<keyword evidence="1" id="KW-0812">Transmembrane</keyword>
<feature type="transmembrane region" description="Helical" evidence="1">
    <location>
        <begin position="18"/>
        <end position="38"/>
    </location>
</feature>
<keyword evidence="3" id="KW-1185">Reference proteome</keyword>
<organism evidence="2 3">
    <name type="scientific">Amycolatopsis pretoriensis</name>
    <dbReference type="NCBI Taxonomy" id="218821"/>
    <lineage>
        <taxon>Bacteria</taxon>
        <taxon>Bacillati</taxon>
        <taxon>Actinomycetota</taxon>
        <taxon>Actinomycetes</taxon>
        <taxon>Pseudonocardiales</taxon>
        <taxon>Pseudonocardiaceae</taxon>
        <taxon>Amycolatopsis</taxon>
    </lineage>
</organism>
<keyword evidence="1" id="KW-0472">Membrane</keyword>
<sequence>MENENDGERASSTFGVRYLWLVCVVQFSLLVAVVAGVVKKATGVSAWDAVLFGGGAFCVVIGLCLTVRQALRQS</sequence>
<dbReference type="Proteomes" id="UP000198878">
    <property type="component" value="Unassembled WGS sequence"/>
</dbReference>
<gene>
    <name evidence="2" type="ORF">SAMN05421837_10552</name>
</gene>
<evidence type="ECO:0000256" key="1">
    <source>
        <dbReference type="SAM" id="Phobius"/>
    </source>
</evidence>
<evidence type="ECO:0000313" key="3">
    <source>
        <dbReference type="Proteomes" id="UP000198878"/>
    </source>
</evidence>
<name>A0A1H5QVM4_9PSEU</name>
<evidence type="ECO:0000313" key="2">
    <source>
        <dbReference type="EMBL" id="SEF30196.1"/>
    </source>
</evidence>
<reference evidence="3" key="1">
    <citation type="submission" date="2016-10" db="EMBL/GenBank/DDBJ databases">
        <authorList>
            <person name="Varghese N."/>
            <person name="Submissions S."/>
        </authorList>
    </citation>
    <scope>NUCLEOTIDE SEQUENCE [LARGE SCALE GENOMIC DNA]</scope>
    <source>
        <strain evidence="3">DSM 44654</strain>
    </source>
</reference>
<dbReference type="STRING" id="218821.SAMN05421837_10552"/>
<feature type="transmembrane region" description="Helical" evidence="1">
    <location>
        <begin position="44"/>
        <end position="67"/>
    </location>
</feature>
<dbReference type="EMBL" id="FNUJ01000005">
    <property type="protein sequence ID" value="SEF30196.1"/>
    <property type="molecule type" value="Genomic_DNA"/>
</dbReference>
<protein>
    <submittedName>
        <fullName evidence="2">Uncharacterized protein</fullName>
    </submittedName>
</protein>
<dbReference type="AlphaFoldDB" id="A0A1H5QVM4"/>